<proteinExistence type="predicted"/>
<dbReference type="Proteomes" id="UP000004358">
    <property type="component" value="Unassembled WGS sequence"/>
</dbReference>
<dbReference type="InterPro" id="IPR053935">
    <property type="entry name" value="VKGC_lumenal_dom"/>
</dbReference>
<dbReference type="RefSeq" id="WP_002651671.1">
    <property type="nucleotide sequence ID" value="NZ_CH672376.1"/>
</dbReference>
<comment type="caution">
    <text evidence="9">The sequence shown here is derived from an EMBL/GenBank/DDBJ whole genome shotgun (WGS) entry which is preliminary data.</text>
</comment>
<evidence type="ECO:0000256" key="5">
    <source>
        <dbReference type="ARBA" id="ARBA00023157"/>
    </source>
</evidence>
<dbReference type="Pfam" id="PF05090">
    <property type="entry name" value="HTTM"/>
    <property type="match status" value="1"/>
</dbReference>
<dbReference type="InterPro" id="IPR053934">
    <property type="entry name" value="HTTM_dom"/>
</dbReference>
<evidence type="ECO:0000313" key="10">
    <source>
        <dbReference type="Proteomes" id="UP000004358"/>
    </source>
</evidence>
<name>A3ZZB4_9BACT</name>
<organism evidence="9 10">
    <name type="scientific">Blastopirellula marina DSM 3645</name>
    <dbReference type="NCBI Taxonomy" id="314230"/>
    <lineage>
        <taxon>Bacteria</taxon>
        <taxon>Pseudomonadati</taxon>
        <taxon>Planctomycetota</taxon>
        <taxon>Planctomycetia</taxon>
        <taxon>Pirellulales</taxon>
        <taxon>Pirellulaceae</taxon>
        <taxon>Blastopirellula</taxon>
    </lineage>
</organism>
<evidence type="ECO:0000256" key="1">
    <source>
        <dbReference type="ARBA" id="ARBA00004127"/>
    </source>
</evidence>
<feature type="transmembrane region" description="Helical" evidence="7">
    <location>
        <begin position="112"/>
        <end position="133"/>
    </location>
</feature>
<dbReference type="AlphaFoldDB" id="A3ZZB4"/>
<dbReference type="STRING" id="314230.DSM3645_18736"/>
<dbReference type="PANTHER" id="PTHR12639">
    <property type="entry name" value="VITAMIN K-DEPENDENT GAMMA-CARBOXYLASE"/>
    <property type="match status" value="1"/>
</dbReference>
<feature type="transmembrane region" description="Helical" evidence="7">
    <location>
        <begin position="154"/>
        <end position="173"/>
    </location>
</feature>
<accession>A3ZZB4</accession>
<dbReference type="eggNOG" id="COG3250">
    <property type="taxonomic scope" value="Bacteria"/>
</dbReference>
<evidence type="ECO:0000256" key="6">
    <source>
        <dbReference type="ARBA" id="ARBA00023239"/>
    </source>
</evidence>
<evidence type="ECO:0000256" key="3">
    <source>
        <dbReference type="ARBA" id="ARBA00022989"/>
    </source>
</evidence>
<dbReference type="OrthoDB" id="341137at2"/>
<evidence type="ECO:0000256" key="4">
    <source>
        <dbReference type="ARBA" id="ARBA00023136"/>
    </source>
</evidence>
<keyword evidence="5" id="KW-1015">Disulfide bond</keyword>
<keyword evidence="3 7" id="KW-1133">Transmembrane helix</keyword>
<evidence type="ECO:0000259" key="8">
    <source>
        <dbReference type="SMART" id="SM00752"/>
    </source>
</evidence>
<feature type="transmembrane region" description="Helical" evidence="7">
    <location>
        <begin position="86"/>
        <end position="106"/>
    </location>
</feature>
<dbReference type="EMBL" id="AANZ01000024">
    <property type="protein sequence ID" value="EAQ78086.1"/>
    <property type="molecule type" value="Genomic_DNA"/>
</dbReference>
<evidence type="ECO:0000256" key="7">
    <source>
        <dbReference type="SAM" id="Phobius"/>
    </source>
</evidence>
<feature type="transmembrane region" description="Helical" evidence="7">
    <location>
        <begin position="204"/>
        <end position="224"/>
    </location>
</feature>
<comment type="subcellular location">
    <subcellularLocation>
        <location evidence="1">Endomembrane system</location>
        <topology evidence="1">Multi-pass membrane protein</topology>
    </subcellularLocation>
</comment>
<keyword evidence="6" id="KW-0456">Lyase</keyword>
<evidence type="ECO:0000256" key="2">
    <source>
        <dbReference type="ARBA" id="ARBA00022692"/>
    </source>
</evidence>
<dbReference type="SMART" id="SM00752">
    <property type="entry name" value="HTTM"/>
    <property type="match status" value="1"/>
</dbReference>
<feature type="transmembrane region" description="Helical" evidence="7">
    <location>
        <begin position="57"/>
        <end position="79"/>
    </location>
</feature>
<keyword evidence="4 7" id="KW-0472">Membrane</keyword>
<gene>
    <name evidence="9" type="ORF">DSM3645_18736</name>
</gene>
<feature type="transmembrane region" description="Helical" evidence="7">
    <location>
        <begin position="12"/>
        <end position="37"/>
    </location>
</feature>
<dbReference type="GO" id="GO:0019842">
    <property type="term" value="F:vitamin binding"/>
    <property type="evidence" value="ECO:0007669"/>
    <property type="project" value="TreeGrafter"/>
</dbReference>
<dbReference type="Pfam" id="PF22777">
    <property type="entry name" value="VKGC_lumenal_dom"/>
    <property type="match status" value="1"/>
</dbReference>
<feature type="transmembrane region" description="Helical" evidence="7">
    <location>
        <begin position="231"/>
        <end position="264"/>
    </location>
</feature>
<dbReference type="GO" id="GO:0012505">
    <property type="term" value="C:endomembrane system"/>
    <property type="evidence" value="ECO:0007669"/>
    <property type="project" value="UniProtKB-SubCell"/>
</dbReference>
<evidence type="ECO:0000313" key="9">
    <source>
        <dbReference type="EMBL" id="EAQ78086.1"/>
    </source>
</evidence>
<sequence>MTDFSKRLFQNVDGASLAVVRILFGVVMFAWSISYLVLNKVHAYYVEPAFHFKYEGFAWVSVAPEWCMTAIFLLMSGLAILITIGWFYRISASGFALLFLYVFLIDKTTYQNHYYFVCLMSVLMALTPANSTYSVDAFLGRTALRHRAPQWSLWLLRFQVGVVYFFGGVAKISPDWLRGFPMREMLAQHRTDFLLGRFAQQEGAVQLIVWGGLFFDLLIVPCLLWKRTRKFAFCLVVIFHATNSVLFPIGIFPWIMIALTTIFLEPNWPRQFRVGKGIVEPPDISVIRAAPWRRTALLTLLAIWCVVQVTLPLRHWLYPGNVNWTERGHYFAWHMMLRGKTSAIRFHIYDAVTGRHGVFPLQNELNSYQLARMSRDPQLIRAFSQQIERKCRAHGFADVEVRAFVLCSLNGRRPQLLISPNVDLTSGDLDRRTDWILPLAEPLPNKSWNQPIATWEQLVMADPLNQLMSPQSK</sequence>
<dbReference type="HOGENOM" id="CLU_020495_1_0_0"/>
<protein>
    <submittedName>
        <fullName evidence="9">Vitamin K-dependent gamma-carboxylase</fullName>
    </submittedName>
</protein>
<dbReference type="InterPro" id="IPR011020">
    <property type="entry name" value="HTTM-like"/>
</dbReference>
<dbReference type="InterPro" id="IPR007782">
    <property type="entry name" value="VKG_COase"/>
</dbReference>
<keyword evidence="2 7" id="KW-0812">Transmembrane</keyword>
<feature type="domain" description="HTTM-like" evidence="8">
    <location>
        <begin position="9"/>
        <end position="268"/>
    </location>
</feature>
<reference evidence="9 10" key="1">
    <citation type="submission" date="2006-02" db="EMBL/GenBank/DDBJ databases">
        <authorList>
            <person name="Amann R."/>
            <person name="Ferriera S."/>
            <person name="Johnson J."/>
            <person name="Kravitz S."/>
            <person name="Halpern A."/>
            <person name="Remington K."/>
            <person name="Beeson K."/>
            <person name="Tran B."/>
            <person name="Rogers Y.-H."/>
            <person name="Friedman R."/>
            <person name="Venter J.C."/>
        </authorList>
    </citation>
    <scope>NUCLEOTIDE SEQUENCE [LARGE SCALE GENOMIC DNA]</scope>
    <source>
        <strain evidence="9 10">DSM 3645</strain>
    </source>
</reference>
<dbReference type="PANTHER" id="PTHR12639:SF7">
    <property type="entry name" value="HTTM DOMAIN-CONTAINING PROTEIN"/>
    <property type="match status" value="1"/>
</dbReference>
<dbReference type="GO" id="GO:0008488">
    <property type="term" value="F:gamma-glutamyl carboxylase activity"/>
    <property type="evidence" value="ECO:0007669"/>
    <property type="project" value="InterPro"/>
</dbReference>